<sequence length="206" mass="23669">MIRLLYGTSNSAKIQHMKEMLDKLNIEIIGLNDIGNAVKIQVRETGNDPLENARIKAMTYFKEFKVPVFSCDSGLYIEGLERKKQPGVHVRRVNGKELNDNEMIKYYTNLAAELGGVVKAKYKNAICLIIDEETIFEYDGEDISSEEFIITSKPHNKKTKGFPLDSISIEIETGQYYMDIHEKNNPNKEYKMAKGFRDFFLRTALK</sequence>
<keyword evidence="3" id="KW-1185">Reference proteome</keyword>
<dbReference type="GO" id="GO:0009143">
    <property type="term" value="P:nucleoside triphosphate catabolic process"/>
    <property type="evidence" value="ECO:0007669"/>
    <property type="project" value="InterPro"/>
</dbReference>
<dbReference type="InterPro" id="IPR002637">
    <property type="entry name" value="RdgB/HAM1"/>
</dbReference>
<evidence type="ECO:0000256" key="1">
    <source>
        <dbReference type="ARBA" id="ARBA00022801"/>
    </source>
</evidence>
<accession>A0A1H3KNL2</accession>
<dbReference type="Proteomes" id="UP000198625">
    <property type="component" value="Unassembled WGS sequence"/>
</dbReference>
<dbReference type="InterPro" id="IPR029001">
    <property type="entry name" value="ITPase-like_fam"/>
</dbReference>
<dbReference type="RefSeq" id="WP_208975170.1">
    <property type="nucleotide sequence ID" value="NZ_FNQE01000002.1"/>
</dbReference>
<dbReference type="SUPFAM" id="SSF52972">
    <property type="entry name" value="ITPase-like"/>
    <property type="match status" value="1"/>
</dbReference>
<name>A0A1H3KNL2_9FIRM</name>
<evidence type="ECO:0000313" key="2">
    <source>
        <dbReference type="EMBL" id="SDY53773.1"/>
    </source>
</evidence>
<evidence type="ECO:0000313" key="3">
    <source>
        <dbReference type="Proteomes" id="UP000198625"/>
    </source>
</evidence>
<reference evidence="2 3" key="1">
    <citation type="submission" date="2016-10" db="EMBL/GenBank/DDBJ databases">
        <authorList>
            <person name="de Groot N.N."/>
        </authorList>
    </citation>
    <scope>NUCLEOTIDE SEQUENCE [LARGE SCALE GENOMIC DNA]</scope>
    <source>
        <strain evidence="2 3">DSM 21650</strain>
    </source>
</reference>
<dbReference type="Gene3D" id="3.90.950.10">
    <property type="match status" value="1"/>
</dbReference>
<dbReference type="AlphaFoldDB" id="A0A1H3KNL2"/>
<gene>
    <name evidence="2" type="ORF">SAMN05660462_00258</name>
</gene>
<protein>
    <submittedName>
        <fullName evidence="2">XTP/dITP diphosphohydrolase</fullName>
    </submittedName>
</protein>
<dbReference type="EMBL" id="FNQE01000002">
    <property type="protein sequence ID" value="SDY53773.1"/>
    <property type="molecule type" value="Genomic_DNA"/>
</dbReference>
<dbReference type="STRING" id="415015.SAMN05660462_00258"/>
<organism evidence="2 3">
    <name type="scientific">Proteiniborus ethanoligenes</name>
    <dbReference type="NCBI Taxonomy" id="415015"/>
    <lineage>
        <taxon>Bacteria</taxon>
        <taxon>Bacillati</taxon>
        <taxon>Bacillota</taxon>
        <taxon>Clostridia</taxon>
        <taxon>Eubacteriales</taxon>
        <taxon>Proteiniborus</taxon>
    </lineage>
</organism>
<dbReference type="GO" id="GO:0047429">
    <property type="term" value="F:nucleoside triphosphate diphosphatase activity"/>
    <property type="evidence" value="ECO:0007669"/>
    <property type="project" value="InterPro"/>
</dbReference>
<proteinExistence type="predicted"/>
<keyword evidence="1 2" id="KW-0378">Hydrolase</keyword>
<dbReference type="Pfam" id="PF01725">
    <property type="entry name" value="Ham1p_like"/>
    <property type="match status" value="1"/>
</dbReference>